<comment type="caution">
    <text evidence="7">The sequence shown here is derived from an EMBL/GenBank/DDBJ whole genome shotgun (WGS) entry which is preliminary data.</text>
</comment>
<dbReference type="PANTHER" id="PTHR10342:SF273">
    <property type="entry name" value="RE14504P"/>
    <property type="match status" value="1"/>
</dbReference>
<keyword evidence="3" id="KW-0479">Metal-binding</keyword>
<dbReference type="Gene3D" id="3.40.720.10">
    <property type="entry name" value="Alkaline Phosphatase, subunit A"/>
    <property type="match status" value="1"/>
</dbReference>
<dbReference type="Proteomes" id="UP000821853">
    <property type="component" value="Chromosome 8"/>
</dbReference>
<evidence type="ECO:0000256" key="2">
    <source>
        <dbReference type="ARBA" id="ARBA00008779"/>
    </source>
</evidence>
<evidence type="ECO:0000256" key="3">
    <source>
        <dbReference type="ARBA" id="ARBA00022723"/>
    </source>
</evidence>
<proteinExistence type="inferred from homology"/>
<keyword evidence="4" id="KW-0106">Calcium</keyword>
<dbReference type="Pfam" id="PF00884">
    <property type="entry name" value="Sulfatase"/>
    <property type="match status" value="1"/>
</dbReference>
<dbReference type="GO" id="GO:0008484">
    <property type="term" value="F:sulfuric ester hydrolase activity"/>
    <property type="evidence" value="ECO:0007669"/>
    <property type="project" value="InterPro"/>
</dbReference>
<dbReference type="VEuPathDB" id="VectorBase:HLOH_050390"/>
<comment type="cofactor">
    <cofactor evidence="1">
        <name>Ca(2+)</name>
        <dbReference type="ChEBI" id="CHEBI:29108"/>
    </cofactor>
</comment>
<name>A0A9J6GYI3_HAELO</name>
<evidence type="ECO:0000256" key="1">
    <source>
        <dbReference type="ARBA" id="ARBA00001913"/>
    </source>
</evidence>
<evidence type="ECO:0000256" key="5">
    <source>
        <dbReference type="ARBA" id="ARBA00023180"/>
    </source>
</evidence>
<reference evidence="7 8" key="1">
    <citation type="journal article" date="2020" name="Cell">
        <title>Large-Scale Comparative Analyses of Tick Genomes Elucidate Their Genetic Diversity and Vector Capacities.</title>
        <authorList>
            <consortium name="Tick Genome and Microbiome Consortium (TIGMIC)"/>
            <person name="Jia N."/>
            <person name="Wang J."/>
            <person name="Shi W."/>
            <person name="Du L."/>
            <person name="Sun Y."/>
            <person name="Zhan W."/>
            <person name="Jiang J.F."/>
            <person name="Wang Q."/>
            <person name="Zhang B."/>
            <person name="Ji P."/>
            <person name="Bell-Sakyi L."/>
            <person name="Cui X.M."/>
            <person name="Yuan T.T."/>
            <person name="Jiang B.G."/>
            <person name="Yang W.F."/>
            <person name="Lam T.T."/>
            <person name="Chang Q.C."/>
            <person name="Ding S.J."/>
            <person name="Wang X.J."/>
            <person name="Zhu J.G."/>
            <person name="Ruan X.D."/>
            <person name="Zhao L."/>
            <person name="Wei J.T."/>
            <person name="Ye R.Z."/>
            <person name="Que T.C."/>
            <person name="Du C.H."/>
            <person name="Zhou Y.H."/>
            <person name="Cheng J.X."/>
            <person name="Dai P.F."/>
            <person name="Guo W.B."/>
            <person name="Han X.H."/>
            <person name="Huang E.J."/>
            <person name="Li L.F."/>
            <person name="Wei W."/>
            <person name="Gao Y.C."/>
            <person name="Liu J.Z."/>
            <person name="Shao H.Z."/>
            <person name="Wang X."/>
            <person name="Wang C.C."/>
            <person name="Yang T.C."/>
            <person name="Huo Q.B."/>
            <person name="Li W."/>
            <person name="Chen H.Y."/>
            <person name="Chen S.E."/>
            <person name="Zhou L.G."/>
            <person name="Ni X.B."/>
            <person name="Tian J.H."/>
            <person name="Sheng Y."/>
            <person name="Liu T."/>
            <person name="Pan Y.S."/>
            <person name="Xia L.Y."/>
            <person name="Li J."/>
            <person name="Zhao F."/>
            <person name="Cao W.C."/>
        </authorList>
    </citation>
    <scope>NUCLEOTIDE SEQUENCE [LARGE SCALE GENOMIC DNA]</scope>
    <source>
        <strain evidence="7">HaeL-2018</strain>
    </source>
</reference>
<organism evidence="7 8">
    <name type="scientific">Haemaphysalis longicornis</name>
    <name type="common">Bush tick</name>
    <dbReference type="NCBI Taxonomy" id="44386"/>
    <lineage>
        <taxon>Eukaryota</taxon>
        <taxon>Metazoa</taxon>
        <taxon>Ecdysozoa</taxon>
        <taxon>Arthropoda</taxon>
        <taxon>Chelicerata</taxon>
        <taxon>Arachnida</taxon>
        <taxon>Acari</taxon>
        <taxon>Parasitiformes</taxon>
        <taxon>Ixodida</taxon>
        <taxon>Ixodoidea</taxon>
        <taxon>Ixodidae</taxon>
        <taxon>Haemaphysalinae</taxon>
        <taxon>Haemaphysalis</taxon>
    </lineage>
</organism>
<gene>
    <name evidence="7" type="ORF">HPB48_022662</name>
</gene>
<evidence type="ECO:0000313" key="7">
    <source>
        <dbReference type="EMBL" id="KAH9379760.1"/>
    </source>
</evidence>
<evidence type="ECO:0000256" key="4">
    <source>
        <dbReference type="ARBA" id="ARBA00022837"/>
    </source>
</evidence>
<feature type="domain" description="Sulfatase N-terminal" evidence="6">
    <location>
        <begin position="3"/>
        <end position="94"/>
    </location>
</feature>
<dbReference type="AlphaFoldDB" id="A0A9J6GYI3"/>
<dbReference type="InterPro" id="IPR047115">
    <property type="entry name" value="ARSB"/>
</dbReference>
<evidence type="ECO:0000313" key="8">
    <source>
        <dbReference type="Proteomes" id="UP000821853"/>
    </source>
</evidence>
<keyword evidence="8" id="KW-1185">Reference proteome</keyword>
<dbReference type="PANTHER" id="PTHR10342">
    <property type="entry name" value="ARYLSULFATASE"/>
    <property type="match status" value="1"/>
</dbReference>
<sequence length="95" mass="10285">MVDALDQSIGSLMEALEAASMLEDTVLVFSSDNGATLFSLGGNWPLRGLKGSLWEGAIRAAGFVWSPRLENRGRVSQQLMHISDWLPTLYSSAGE</sequence>
<dbReference type="InterPro" id="IPR000917">
    <property type="entry name" value="Sulfatase_N"/>
</dbReference>
<protein>
    <recommendedName>
        <fullName evidence="6">Sulfatase N-terminal domain-containing protein</fullName>
    </recommendedName>
</protein>
<dbReference type="GO" id="GO:0046872">
    <property type="term" value="F:metal ion binding"/>
    <property type="evidence" value="ECO:0007669"/>
    <property type="project" value="UniProtKB-KW"/>
</dbReference>
<accession>A0A9J6GYI3</accession>
<keyword evidence="5" id="KW-0325">Glycoprotein</keyword>
<evidence type="ECO:0000259" key="6">
    <source>
        <dbReference type="Pfam" id="PF00884"/>
    </source>
</evidence>
<dbReference type="EMBL" id="JABSTR010000010">
    <property type="protein sequence ID" value="KAH9379760.1"/>
    <property type="molecule type" value="Genomic_DNA"/>
</dbReference>
<dbReference type="OrthoDB" id="103349at2759"/>
<dbReference type="InterPro" id="IPR017850">
    <property type="entry name" value="Alkaline_phosphatase_core_sf"/>
</dbReference>
<comment type="similarity">
    <text evidence="2">Belongs to the sulfatase family.</text>
</comment>
<dbReference type="SUPFAM" id="SSF53649">
    <property type="entry name" value="Alkaline phosphatase-like"/>
    <property type="match status" value="1"/>
</dbReference>